<evidence type="ECO:0000256" key="2">
    <source>
        <dbReference type="ARBA" id="ARBA00022801"/>
    </source>
</evidence>
<name>A0A561EJ61_9ACTN</name>
<evidence type="ECO:0000313" key="7">
    <source>
        <dbReference type="EMBL" id="TWE15649.1"/>
    </source>
</evidence>
<evidence type="ECO:0000256" key="4">
    <source>
        <dbReference type="SAM" id="MobiDB-lite"/>
    </source>
</evidence>
<feature type="region of interest" description="Disordered" evidence="4">
    <location>
        <begin position="455"/>
        <end position="516"/>
    </location>
</feature>
<keyword evidence="8" id="KW-1185">Reference proteome</keyword>
<feature type="signal peptide" evidence="5">
    <location>
        <begin position="1"/>
        <end position="24"/>
    </location>
</feature>
<dbReference type="Proteomes" id="UP000318416">
    <property type="component" value="Unassembled WGS sequence"/>
</dbReference>
<dbReference type="Gene3D" id="3.20.20.80">
    <property type="entry name" value="Glycosidases"/>
    <property type="match status" value="1"/>
</dbReference>
<keyword evidence="5" id="KW-0732">Signal</keyword>
<evidence type="ECO:0000256" key="5">
    <source>
        <dbReference type="SAM" id="SignalP"/>
    </source>
</evidence>
<dbReference type="InterPro" id="IPR049166">
    <property type="entry name" value="GH39_cat"/>
</dbReference>
<dbReference type="InterPro" id="IPR017853">
    <property type="entry name" value="GH"/>
</dbReference>
<comment type="caution">
    <text evidence="7">The sequence shown here is derived from an EMBL/GenBank/DDBJ whole genome shotgun (WGS) entry which is preliminary data.</text>
</comment>
<dbReference type="Pfam" id="PF01229">
    <property type="entry name" value="Glyco_hydro_39"/>
    <property type="match status" value="1"/>
</dbReference>
<dbReference type="RefSeq" id="WP_170290481.1">
    <property type="nucleotide sequence ID" value="NZ_BAAABR010000004.1"/>
</dbReference>
<dbReference type="Gene3D" id="2.60.40.1180">
    <property type="entry name" value="Golgi alpha-mannosidase II"/>
    <property type="match status" value="1"/>
</dbReference>
<evidence type="ECO:0000256" key="1">
    <source>
        <dbReference type="ARBA" id="ARBA00008875"/>
    </source>
</evidence>
<dbReference type="AlphaFoldDB" id="A0A561EJ61"/>
<feature type="compositionally biased region" description="Pro residues" evidence="4">
    <location>
        <begin position="474"/>
        <end position="502"/>
    </location>
</feature>
<dbReference type="GO" id="GO:0016798">
    <property type="term" value="F:hydrolase activity, acting on glycosyl bonds"/>
    <property type="evidence" value="ECO:0007669"/>
    <property type="project" value="UniProtKB-KW"/>
</dbReference>
<evidence type="ECO:0000256" key="3">
    <source>
        <dbReference type="ARBA" id="ARBA00023295"/>
    </source>
</evidence>
<evidence type="ECO:0000259" key="6">
    <source>
        <dbReference type="Pfam" id="PF01229"/>
    </source>
</evidence>
<comment type="similarity">
    <text evidence="1">Belongs to the glycosyl hydrolase 39 family.</text>
</comment>
<dbReference type="InterPro" id="IPR013780">
    <property type="entry name" value="Glyco_hydro_b"/>
</dbReference>
<sequence>MIMGHRRALKALALAATLSTAVMGYQATIQPAAAAASNVTIDFSTAIGQVNPNAFSGTISTYGQSGGSVVAAAKQRTKLKSLGLSTYRVPLQWNGGTIISSAGGGPTNISGDQWVDSIVASGGTPKIVLGGSSDDNFTPSDGANMVNHFKSEGKPVGYWVIGNEPNNAGMSIGTYCQLFNSTVSAMKAVDPTIKVAGPAWSYFNASDLQSFLNCAGNSVDIVDYHHYAMGSTFLDNATALSQTVSYEDEITQIRNMINATVPARAGQIGIQVGEYNWSWRTADGYPGAYQGDDRFYQAVDTVWGASVLGHITRAGGIGHQYADQNGALGETFEKSADATHFGMQVNDPMPIYWGTLMFSGGSMFRPFGPSLVQASTSLPNVEVYASSGPGNVVLINKDPSATRTAVIQTTGLTSGTADVWQTNPNAPFASPTKSTAGITDGQTQVTLPPYSVTTLIMPSAPTPASTPTSTPAPSSTPTPTPTPTPALTPTATPTPTPTPTPQPRRRHWGHGGGSGI</sequence>
<feature type="compositionally biased region" description="Low complexity" evidence="4">
    <location>
        <begin position="458"/>
        <end position="473"/>
    </location>
</feature>
<feature type="domain" description="Glycosyl hydrolases family 39 N-terminal catalytic" evidence="6">
    <location>
        <begin position="163"/>
        <end position="283"/>
    </location>
</feature>
<proteinExistence type="inferred from homology"/>
<organism evidence="7 8">
    <name type="scientific">Kitasatospora atroaurantiaca</name>
    <dbReference type="NCBI Taxonomy" id="285545"/>
    <lineage>
        <taxon>Bacteria</taxon>
        <taxon>Bacillati</taxon>
        <taxon>Actinomycetota</taxon>
        <taxon>Actinomycetes</taxon>
        <taxon>Kitasatosporales</taxon>
        <taxon>Streptomycetaceae</taxon>
        <taxon>Kitasatospora</taxon>
    </lineage>
</organism>
<feature type="chain" id="PRO_5038950243" evidence="5">
    <location>
        <begin position="25"/>
        <end position="516"/>
    </location>
</feature>
<accession>A0A561EJ61</accession>
<keyword evidence="2 7" id="KW-0378">Hydrolase</keyword>
<dbReference type="SUPFAM" id="SSF51445">
    <property type="entry name" value="(Trans)glycosidases"/>
    <property type="match status" value="1"/>
</dbReference>
<evidence type="ECO:0000313" key="8">
    <source>
        <dbReference type="Proteomes" id="UP000318416"/>
    </source>
</evidence>
<keyword evidence="3" id="KW-0326">Glycosidase</keyword>
<gene>
    <name evidence="7" type="ORF">FB465_0571</name>
</gene>
<dbReference type="EMBL" id="VIVR01000001">
    <property type="protein sequence ID" value="TWE15649.1"/>
    <property type="molecule type" value="Genomic_DNA"/>
</dbReference>
<protein>
    <submittedName>
        <fullName evidence="7">Glycosyl hydrolase family 39</fullName>
    </submittedName>
</protein>
<reference evidence="7 8" key="1">
    <citation type="submission" date="2019-06" db="EMBL/GenBank/DDBJ databases">
        <title>Sequencing the genomes of 1000 actinobacteria strains.</title>
        <authorList>
            <person name="Klenk H.-P."/>
        </authorList>
    </citation>
    <scope>NUCLEOTIDE SEQUENCE [LARGE SCALE GENOMIC DNA]</scope>
    <source>
        <strain evidence="7 8">DSM 41649</strain>
    </source>
</reference>